<dbReference type="Proteomes" id="UP000299102">
    <property type="component" value="Unassembled WGS sequence"/>
</dbReference>
<sequence>MILCVGGRSGGKTENLRRHGLGAVPNDVGRTPPARPLLESASFARDGKALPSDIAAHQSVQPQVQAGSRTQHVSILSVSSSTRGSLSHVFPRCTLFTWRVVDFGFYCGTRTSVIGFQKNDFDQ</sequence>
<proteinExistence type="predicted"/>
<reference evidence="1 2" key="1">
    <citation type="journal article" date="2019" name="Commun. Biol.">
        <title>The bagworm genome reveals a unique fibroin gene that provides high tensile strength.</title>
        <authorList>
            <person name="Kono N."/>
            <person name="Nakamura H."/>
            <person name="Ohtoshi R."/>
            <person name="Tomita M."/>
            <person name="Numata K."/>
            <person name="Arakawa K."/>
        </authorList>
    </citation>
    <scope>NUCLEOTIDE SEQUENCE [LARGE SCALE GENOMIC DNA]</scope>
</reference>
<protein>
    <submittedName>
        <fullName evidence="1">Uncharacterized protein</fullName>
    </submittedName>
</protein>
<comment type="caution">
    <text evidence="1">The sequence shown here is derived from an EMBL/GenBank/DDBJ whole genome shotgun (WGS) entry which is preliminary data.</text>
</comment>
<accession>A0A4C1YGT7</accession>
<organism evidence="1 2">
    <name type="scientific">Eumeta variegata</name>
    <name type="common">Bagworm moth</name>
    <name type="synonym">Eumeta japonica</name>
    <dbReference type="NCBI Taxonomy" id="151549"/>
    <lineage>
        <taxon>Eukaryota</taxon>
        <taxon>Metazoa</taxon>
        <taxon>Ecdysozoa</taxon>
        <taxon>Arthropoda</taxon>
        <taxon>Hexapoda</taxon>
        <taxon>Insecta</taxon>
        <taxon>Pterygota</taxon>
        <taxon>Neoptera</taxon>
        <taxon>Endopterygota</taxon>
        <taxon>Lepidoptera</taxon>
        <taxon>Glossata</taxon>
        <taxon>Ditrysia</taxon>
        <taxon>Tineoidea</taxon>
        <taxon>Psychidae</taxon>
        <taxon>Oiketicinae</taxon>
        <taxon>Eumeta</taxon>
    </lineage>
</organism>
<evidence type="ECO:0000313" key="1">
    <source>
        <dbReference type="EMBL" id="GBP74204.1"/>
    </source>
</evidence>
<keyword evidence="2" id="KW-1185">Reference proteome</keyword>
<gene>
    <name evidence="1" type="ORF">EVAR_48254_1</name>
</gene>
<dbReference type="EMBL" id="BGZK01001198">
    <property type="protein sequence ID" value="GBP74204.1"/>
    <property type="molecule type" value="Genomic_DNA"/>
</dbReference>
<name>A0A4C1YGT7_EUMVA</name>
<dbReference type="AlphaFoldDB" id="A0A4C1YGT7"/>
<evidence type="ECO:0000313" key="2">
    <source>
        <dbReference type="Proteomes" id="UP000299102"/>
    </source>
</evidence>